<dbReference type="PANTHER" id="PTHR10083">
    <property type="entry name" value="KUNITZ-TYPE PROTEASE INHIBITOR-RELATED"/>
    <property type="match status" value="1"/>
</dbReference>
<dbReference type="PROSITE" id="PS50279">
    <property type="entry name" value="BPTI_KUNITZ_2"/>
    <property type="match status" value="1"/>
</dbReference>
<dbReference type="SUPFAM" id="SSF57362">
    <property type="entry name" value="BPTI-like"/>
    <property type="match status" value="1"/>
</dbReference>
<dbReference type="STRING" id="225164.V4ALK5"/>
<evidence type="ECO:0000313" key="4">
    <source>
        <dbReference type="EMBL" id="ESO97997.1"/>
    </source>
</evidence>
<organism evidence="4 5">
    <name type="scientific">Lottia gigantea</name>
    <name type="common">Giant owl limpet</name>
    <dbReference type="NCBI Taxonomy" id="225164"/>
    <lineage>
        <taxon>Eukaryota</taxon>
        <taxon>Metazoa</taxon>
        <taxon>Spiralia</taxon>
        <taxon>Lophotrochozoa</taxon>
        <taxon>Mollusca</taxon>
        <taxon>Gastropoda</taxon>
        <taxon>Patellogastropoda</taxon>
        <taxon>Lottioidea</taxon>
        <taxon>Lottiidae</taxon>
        <taxon>Lottia</taxon>
    </lineage>
</organism>
<dbReference type="PANTHER" id="PTHR10083:SF374">
    <property type="entry name" value="BPTI_KUNITZ INHIBITOR DOMAIN-CONTAINING PROTEIN"/>
    <property type="match status" value="1"/>
</dbReference>
<feature type="domain" description="BPTI/Kunitz inhibitor" evidence="3">
    <location>
        <begin position="1"/>
        <end position="51"/>
    </location>
</feature>
<dbReference type="PRINTS" id="PR00759">
    <property type="entry name" value="BASICPTASE"/>
</dbReference>
<dbReference type="GeneID" id="20229511"/>
<accession>V4ALK5</accession>
<dbReference type="Gene3D" id="4.10.410.10">
    <property type="entry name" value="Pancreatic trypsin inhibitor Kunitz domain"/>
    <property type="match status" value="1"/>
</dbReference>
<dbReference type="EMBL" id="KB201299">
    <property type="protein sequence ID" value="ESO97997.1"/>
    <property type="molecule type" value="Genomic_DNA"/>
</dbReference>
<feature type="non-terminal residue" evidence="4">
    <location>
        <position position="1"/>
    </location>
</feature>
<dbReference type="CDD" id="cd00109">
    <property type="entry name" value="Kunitz-type"/>
    <property type="match status" value="1"/>
</dbReference>
<dbReference type="GO" id="GO:0004867">
    <property type="term" value="F:serine-type endopeptidase inhibitor activity"/>
    <property type="evidence" value="ECO:0007669"/>
    <property type="project" value="InterPro"/>
</dbReference>
<dbReference type="InterPro" id="IPR002223">
    <property type="entry name" value="Kunitz_BPTI"/>
</dbReference>
<protein>
    <recommendedName>
        <fullName evidence="3">BPTI/Kunitz inhibitor domain-containing protein</fullName>
    </recommendedName>
</protein>
<dbReference type="SMART" id="SM00131">
    <property type="entry name" value="KU"/>
    <property type="match status" value="1"/>
</dbReference>
<dbReference type="OrthoDB" id="4473401at2759"/>
<evidence type="ECO:0000259" key="3">
    <source>
        <dbReference type="PROSITE" id="PS50279"/>
    </source>
</evidence>
<dbReference type="InterPro" id="IPR036880">
    <property type="entry name" value="Kunitz_BPTI_sf"/>
</dbReference>
<dbReference type="CTD" id="20229511"/>
<dbReference type="GO" id="GO:0005615">
    <property type="term" value="C:extracellular space"/>
    <property type="evidence" value="ECO:0007669"/>
    <property type="project" value="TreeGrafter"/>
</dbReference>
<dbReference type="InterPro" id="IPR050098">
    <property type="entry name" value="TFPI/VKTCI-like"/>
</dbReference>
<feature type="non-terminal residue" evidence="4">
    <location>
        <position position="51"/>
    </location>
</feature>
<dbReference type="HOGENOM" id="CLU_164133_4_4_1"/>
<dbReference type="FunFam" id="4.10.410.10:FF:000021">
    <property type="entry name" value="Serine protease inhibitor, putative"/>
    <property type="match status" value="1"/>
</dbReference>
<keyword evidence="5" id="KW-1185">Reference proteome</keyword>
<evidence type="ECO:0000313" key="5">
    <source>
        <dbReference type="Proteomes" id="UP000030746"/>
    </source>
</evidence>
<dbReference type="Pfam" id="PF00014">
    <property type="entry name" value="Kunitz_BPTI"/>
    <property type="match status" value="1"/>
</dbReference>
<sequence length="51" mass="5728">CAMLPKTGRCRAAILRYYFNSTTGRCESFIFGGCQGNGNNWRTLAECRQTC</sequence>
<gene>
    <name evidence="4" type="ORF">LOTGIDRAFT_100237</name>
</gene>
<reference evidence="4 5" key="1">
    <citation type="journal article" date="2013" name="Nature">
        <title>Insights into bilaterian evolution from three spiralian genomes.</title>
        <authorList>
            <person name="Simakov O."/>
            <person name="Marletaz F."/>
            <person name="Cho S.J."/>
            <person name="Edsinger-Gonzales E."/>
            <person name="Havlak P."/>
            <person name="Hellsten U."/>
            <person name="Kuo D.H."/>
            <person name="Larsson T."/>
            <person name="Lv J."/>
            <person name="Arendt D."/>
            <person name="Savage R."/>
            <person name="Osoegawa K."/>
            <person name="de Jong P."/>
            <person name="Grimwood J."/>
            <person name="Chapman J.A."/>
            <person name="Shapiro H."/>
            <person name="Aerts A."/>
            <person name="Otillar R.P."/>
            <person name="Terry A.Y."/>
            <person name="Boore J.L."/>
            <person name="Grigoriev I.V."/>
            <person name="Lindberg D.R."/>
            <person name="Seaver E.C."/>
            <person name="Weisblat D.A."/>
            <person name="Putnam N.H."/>
            <person name="Rokhsar D.S."/>
        </authorList>
    </citation>
    <scope>NUCLEOTIDE SEQUENCE [LARGE SCALE GENOMIC DNA]</scope>
</reference>
<dbReference type="AlphaFoldDB" id="V4ALK5"/>
<dbReference type="Proteomes" id="UP000030746">
    <property type="component" value="Unassembled WGS sequence"/>
</dbReference>
<dbReference type="KEGG" id="lgi:LOTGIDRAFT_100237"/>
<name>V4ALK5_LOTGI</name>
<evidence type="ECO:0000256" key="1">
    <source>
        <dbReference type="ARBA" id="ARBA00022690"/>
    </source>
</evidence>
<proteinExistence type="predicted"/>
<dbReference type="OMA" id="GRANIMR"/>
<dbReference type="RefSeq" id="XP_009051321.1">
    <property type="nucleotide sequence ID" value="XM_009053073.1"/>
</dbReference>
<keyword evidence="2" id="KW-1015">Disulfide bond</keyword>
<evidence type="ECO:0000256" key="2">
    <source>
        <dbReference type="ARBA" id="ARBA00023157"/>
    </source>
</evidence>
<keyword evidence="1" id="KW-0646">Protease inhibitor</keyword>